<feature type="region of interest" description="Disordered" evidence="1">
    <location>
        <begin position="1"/>
        <end position="23"/>
    </location>
</feature>
<dbReference type="HOGENOM" id="CLU_044363_0_0_1"/>
<dbReference type="EMBL" id="KN832878">
    <property type="protein sequence ID" value="KIM99601.1"/>
    <property type="molecule type" value="Genomic_DNA"/>
</dbReference>
<keyword evidence="2" id="KW-0812">Transmembrane</keyword>
<feature type="transmembrane region" description="Helical" evidence="2">
    <location>
        <begin position="88"/>
        <end position="108"/>
    </location>
</feature>
<keyword evidence="2" id="KW-0472">Membrane</keyword>
<name>A0A0C3HBC0_OIDMZ</name>
<dbReference type="OrthoDB" id="429932at2759"/>
<dbReference type="GO" id="GO:0005640">
    <property type="term" value="C:nuclear outer membrane"/>
    <property type="evidence" value="ECO:0007669"/>
    <property type="project" value="TreeGrafter"/>
</dbReference>
<dbReference type="InterPro" id="IPR012578">
    <property type="entry name" value="Nucl_pore_cmplx"/>
</dbReference>
<feature type="transmembrane region" description="Helical" evidence="2">
    <location>
        <begin position="50"/>
        <end position="68"/>
    </location>
</feature>
<dbReference type="PANTHER" id="PTHR28003">
    <property type="entry name" value="NUCLEOPORIN POM34"/>
    <property type="match status" value="1"/>
</dbReference>
<evidence type="ECO:0000313" key="4">
    <source>
        <dbReference type="Proteomes" id="UP000054321"/>
    </source>
</evidence>
<evidence type="ECO:0000313" key="3">
    <source>
        <dbReference type="EMBL" id="KIM99601.1"/>
    </source>
</evidence>
<dbReference type="GO" id="GO:0030474">
    <property type="term" value="P:spindle pole body duplication"/>
    <property type="evidence" value="ECO:0007669"/>
    <property type="project" value="TreeGrafter"/>
</dbReference>
<keyword evidence="4" id="KW-1185">Reference proteome</keyword>
<reference evidence="3 4" key="1">
    <citation type="submission" date="2014-04" db="EMBL/GenBank/DDBJ databases">
        <authorList>
            <consortium name="DOE Joint Genome Institute"/>
            <person name="Kuo A."/>
            <person name="Martino E."/>
            <person name="Perotto S."/>
            <person name="Kohler A."/>
            <person name="Nagy L.G."/>
            <person name="Floudas D."/>
            <person name="Copeland A."/>
            <person name="Barry K.W."/>
            <person name="Cichocki N."/>
            <person name="Veneault-Fourrey C."/>
            <person name="LaButti K."/>
            <person name="Lindquist E.A."/>
            <person name="Lipzen A."/>
            <person name="Lundell T."/>
            <person name="Morin E."/>
            <person name="Murat C."/>
            <person name="Sun H."/>
            <person name="Tunlid A."/>
            <person name="Henrissat B."/>
            <person name="Grigoriev I.V."/>
            <person name="Hibbett D.S."/>
            <person name="Martin F."/>
            <person name="Nordberg H.P."/>
            <person name="Cantor M.N."/>
            <person name="Hua S.X."/>
        </authorList>
    </citation>
    <scope>NUCLEOTIDE SEQUENCE [LARGE SCALE GENOMIC DNA]</scope>
    <source>
        <strain evidence="3 4">Zn</strain>
    </source>
</reference>
<dbReference type="STRING" id="913774.A0A0C3HBC0"/>
<dbReference type="GO" id="GO:0070762">
    <property type="term" value="C:nuclear pore transmembrane ring"/>
    <property type="evidence" value="ECO:0007669"/>
    <property type="project" value="TreeGrafter"/>
</dbReference>
<evidence type="ECO:0000256" key="2">
    <source>
        <dbReference type="SAM" id="Phobius"/>
    </source>
</evidence>
<accession>A0A0C3HBC0</accession>
<feature type="compositionally biased region" description="Low complexity" evidence="1">
    <location>
        <begin position="171"/>
        <end position="185"/>
    </location>
</feature>
<reference evidence="4" key="2">
    <citation type="submission" date="2015-01" db="EMBL/GenBank/DDBJ databases">
        <title>Evolutionary Origins and Diversification of the Mycorrhizal Mutualists.</title>
        <authorList>
            <consortium name="DOE Joint Genome Institute"/>
            <consortium name="Mycorrhizal Genomics Consortium"/>
            <person name="Kohler A."/>
            <person name="Kuo A."/>
            <person name="Nagy L.G."/>
            <person name="Floudas D."/>
            <person name="Copeland A."/>
            <person name="Barry K.W."/>
            <person name="Cichocki N."/>
            <person name="Veneault-Fourrey C."/>
            <person name="LaButti K."/>
            <person name="Lindquist E.A."/>
            <person name="Lipzen A."/>
            <person name="Lundell T."/>
            <person name="Morin E."/>
            <person name="Murat C."/>
            <person name="Riley R."/>
            <person name="Ohm R."/>
            <person name="Sun H."/>
            <person name="Tunlid A."/>
            <person name="Henrissat B."/>
            <person name="Grigoriev I.V."/>
            <person name="Hibbett D.S."/>
            <person name="Martin F."/>
        </authorList>
    </citation>
    <scope>NUCLEOTIDE SEQUENCE [LARGE SCALE GENOMIC DNA]</scope>
    <source>
        <strain evidence="4">Zn</strain>
    </source>
</reference>
<sequence length="258" mass="27750">MSTYATPATPASKLASPATPVSGTWRHPQFDEIARRQNATTFSERNLKQAIYNITGVVVLWMVARFLWNNFPSFFHEGMAFDPYATYTYHGLQLLFTYNTIIAFLPLFRKKDNLSDIPLTPGQRKLLGLAPSSKPPTPGSQYATPPRYTKVPTPLSGSPASRGSYPTSPLSASGSTGSTFSPGSPLLQKTMAGGGLNGARRSSYGTPSPLGPGGSRMSLPDTPGTPSPLTGKGASVGLNNRWLYEKGRRNSGNTRLYT</sequence>
<dbReference type="PANTHER" id="PTHR28003:SF1">
    <property type="entry name" value="NUCLEOPORIN POM34"/>
    <property type="match status" value="1"/>
</dbReference>
<feature type="region of interest" description="Disordered" evidence="1">
    <location>
        <begin position="125"/>
        <end position="235"/>
    </location>
</feature>
<dbReference type="InParanoid" id="A0A0C3HBC0"/>
<protein>
    <recommendedName>
        <fullName evidence="5">Nucleoporin POM34</fullName>
    </recommendedName>
</protein>
<dbReference type="AlphaFoldDB" id="A0A0C3HBC0"/>
<gene>
    <name evidence="3" type="ORF">OIDMADRAFT_165709</name>
</gene>
<keyword evidence="2" id="KW-1133">Transmembrane helix</keyword>
<dbReference type="Pfam" id="PF08058">
    <property type="entry name" value="NPCC"/>
    <property type="match status" value="1"/>
</dbReference>
<feature type="compositionally biased region" description="Polar residues" evidence="1">
    <location>
        <begin position="155"/>
        <end position="170"/>
    </location>
</feature>
<organism evidence="3 4">
    <name type="scientific">Oidiodendron maius (strain Zn)</name>
    <dbReference type="NCBI Taxonomy" id="913774"/>
    <lineage>
        <taxon>Eukaryota</taxon>
        <taxon>Fungi</taxon>
        <taxon>Dikarya</taxon>
        <taxon>Ascomycota</taxon>
        <taxon>Pezizomycotina</taxon>
        <taxon>Leotiomycetes</taxon>
        <taxon>Leotiomycetes incertae sedis</taxon>
        <taxon>Myxotrichaceae</taxon>
        <taxon>Oidiodendron</taxon>
    </lineage>
</organism>
<evidence type="ECO:0000256" key="1">
    <source>
        <dbReference type="SAM" id="MobiDB-lite"/>
    </source>
</evidence>
<dbReference type="GO" id="GO:0006606">
    <property type="term" value="P:protein import into nucleus"/>
    <property type="evidence" value="ECO:0007669"/>
    <property type="project" value="TreeGrafter"/>
</dbReference>
<dbReference type="Proteomes" id="UP000054321">
    <property type="component" value="Unassembled WGS sequence"/>
</dbReference>
<evidence type="ECO:0008006" key="5">
    <source>
        <dbReference type="Google" id="ProtNLM"/>
    </source>
</evidence>
<proteinExistence type="predicted"/>